<organism evidence="1">
    <name type="scientific">marine metagenome</name>
    <dbReference type="NCBI Taxonomy" id="408172"/>
    <lineage>
        <taxon>unclassified sequences</taxon>
        <taxon>metagenomes</taxon>
        <taxon>ecological metagenomes</taxon>
    </lineage>
</organism>
<feature type="non-terminal residue" evidence="1">
    <location>
        <position position="58"/>
    </location>
</feature>
<name>A0A383EQL3_9ZZZZ</name>
<dbReference type="PROSITE" id="PS51257">
    <property type="entry name" value="PROKAR_LIPOPROTEIN"/>
    <property type="match status" value="1"/>
</dbReference>
<proteinExistence type="predicted"/>
<reference evidence="1" key="1">
    <citation type="submission" date="2018-05" db="EMBL/GenBank/DDBJ databases">
        <authorList>
            <person name="Lanie J.A."/>
            <person name="Ng W.-L."/>
            <person name="Kazmierczak K.M."/>
            <person name="Andrzejewski T.M."/>
            <person name="Davidsen T.M."/>
            <person name="Wayne K.J."/>
            <person name="Tettelin H."/>
            <person name="Glass J.I."/>
            <person name="Rusch D."/>
            <person name="Podicherti R."/>
            <person name="Tsui H.-C.T."/>
            <person name="Winkler M.E."/>
        </authorList>
    </citation>
    <scope>NUCLEOTIDE SEQUENCE</scope>
</reference>
<protein>
    <submittedName>
        <fullName evidence="1">Uncharacterized protein</fullName>
    </submittedName>
</protein>
<accession>A0A383EQL3</accession>
<dbReference type="EMBL" id="UINC01227852">
    <property type="protein sequence ID" value="SVE58919.1"/>
    <property type="molecule type" value="Genomic_DNA"/>
</dbReference>
<evidence type="ECO:0000313" key="1">
    <source>
        <dbReference type="EMBL" id="SVE58919.1"/>
    </source>
</evidence>
<dbReference type="AlphaFoldDB" id="A0A383EQL3"/>
<sequence>MKNIQKKTSWAVALGCAALITLSGCSGNQESTSSEAADTKTVPSFSLAWSEYPSWSVF</sequence>
<gene>
    <name evidence="1" type="ORF">METZ01_LOCUS511773</name>
</gene>